<dbReference type="InterPro" id="IPR051591">
    <property type="entry name" value="UPF0224_FAM112_RNA_Proc"/>
</dbReference>
<dbReference type="PANTHER" id="PTHR21402:SF6">
    <property type="entry name" value="GAMETOCYTE SPECIFIC FACTOR 2"/>
    <property type="match status" value="1"/>
</dbReference>
<evidence type="ECO:0000256" key="5">
    <source>
        <dbReference type="SAM" id="MobiDB-lite"/>
    </source>
</evidence>
<dbReference type="InParanoid" id="A0A340Y675"/>
<name>A0A340Y675_LIPVE</name>
<evidence type="ECO:0000313" key="7">
    <source>
        <dbReference type="Proteomes" id="UP000265300"/>
    </source>
</evidence>
<feature type="region of interest" description="Disordered" evidence="5">
    <location>
        <begin position="100"/>
        <end position="187"/>
    </location>
</feature>
<dbReference type="RefSeq" id="XP_007467862.1">
    <property type="nucleotide sequence ID" value="XM_007467800.1"/>
</dbReference>
<feature type="domain" description="CHHC U11-48K-type" evidence="6">
    <location>
        <begin position="40"/>
        <end position="67"/>
    </location>
</feature>
<protein>
    <submittedName>
        <fullName evidence="8">Gametocyte-specific factor 1-like</fullName>
    </submittedName>
</protein>
<gene>
    <name evidence="8" type="primary">LOC103081460</name>
</gene>
<proteinExistence type="predicted"/>
<dbReference type="STRING" id="118797.A0A340Y675"/>
<reference evidence="8" key="1">
    <citation type="submission" date="2025-08" db="UniProtKB">
        <authorList>
            <consortium name="RefSeq"/>
        </authorList>
    </citation>
    <scope>IDENTIFICATION</scope>
</reference>
<dbReference type="AlphaFoldDB" id="A0A340Y675"/>
<dbReference type="GeneID" id="103081460"/>
<evidence type="ECO:0000256" key="1">
    <source>
        <dbReference type="ARBA" id="ARBA00022723"/>
    </source>
</evidence>
<evidence type="ECO:0000313" key="8">
    <source>
        <dbReference type="RefSeq" id="XP_007467862.1"/>
    </source>
</evidence>
<evidence type="ECO:0000256" key="3">
    <source>
        <dbReference type="ARBA" id="ARBA00022833"/>
    </source>
</evidence>
<dbReference type="InterPro" id="IPR022776">
    <property type="entry name" value="TRM13/UPF0224_CHHC_Znf_dom"/>
</dbReference>
<accession>A0A340Y675</accession>
<dbReference type="Pfam" id="PF05253">
    <property type="entry name" value="zf-U11-48K"/>
    <property type="match status" value="2"/>
</dbReference>
<dbReference type="InterPro" id="IPR036236">
    <property type="entry name" value="Znf_C2H2_sf"/>
</dbReference>
<feature type="compositionally biased region" description="Basic and acidic residues" evidence="5">
    <location>
        <begin position="100"/>
        <end position="109"/>
    </location>
</feature>
<evidence type="ECO:0000259" key="6">
    <source>
        <dbReference type="PROSITE" id="PS51800"/>
    </source>
</evidence>
<dbReference type="GO" id="GO:0008270">
    <property type="term" value="F:zinc ion binding"/>
    <property type="evidence" value="ECO:0007669"/>
    <property type="project" value="UniProtKB-KW"/>
</dbReference>
<evidence type="ECO:0000256" key="4">
    <source>
        <dbReference type="PROSITE-ProRule" id="PRU01141"/>
    </source>
</evidence>
<dbReference type="Proteomes" id="UP000265300">
    <property type="component" value="Unplaced"/>
</dbReference>
<keyword evidence="2 4" id="KW-0863">Zinc-finger</keyword>
<organism evidence="7 8">
    <name type="scientific">Lipotes vexillifer</name>
    <name type="common">Yangtze river dolphin</name>
    <dbReference type="NCBI Taxonomy" id="118797"/>
    <lineage>
        <taxon>Eukaryota</taxon>
        <taxon>Metazoa</taxon>
        <taxon>Chordata</taxon>
        <taxon>Craniata</taxon>
        <taxon>Vertebrata</taxon>
        <taxon>Euteleostomi</taxon>
        <taxon>Mammalia</taxon>
        <taxon>Eutheria</taxon>
        <taxon>Laurasiatheria</taxon>
        <taxon>Artiodactyla</taxon>
        <taxon>Whippomorpha</taxon>
        <taxon>Cetacea</taxon>
        <taxon>Odontoceti</taxon>
        <taxon>Lipotidae</taxon>
        <taxon>Lipotes</taxon>
    </lineage>
</organism>
<keyword evidence="7" id="KW-1185">Reference proteome</keyword>
<dbReference type="KEGG" id="lve:103081460"/>
<dbReference type="PANTHER" id="PTHR21402">
    <property type="entry name" value="GAMETOCYTE SPECIFIC FACTOR 1-RELATED"/>
    <property type="match status" value="1"/>
</dbReference>
<keyword evidence="1" id="KW-0479">Metal-binding</keyword>
<sequence length="210" mass="23433">MELEVLEICPYDPNHRMSASRLQYHLASCRKVNPTKLKKMANCKYNACHVVPIKRLKEHEANCVNRTAIDDDNTHHSPSFVLKTFAPKMLVCESDSRDIKKETMDDKHPNNHKSWRKDGHTQSPAGQRKFHPRKATVIPGARGRRPEVWGRGGRAEESLGTARASLGQTPASVTGSGGPTPLTSGAGSERCWARLWGEGECERECDSAEY</sequence>
<feature type="domain" description="CHHC U11-48K-type" evidence="6">
    <location>
        <begin position="6"/>
        <end position="33"/>
    </location>
</feature>
<evidence type="ECO:0000256" key="2">
    <source>
        <dbReference type="ARBA" id="ARBA00022771"/>
    </source>
</evidence>
<feature type="compositionally biased region" description="Basic and acidic residues" evidence="5">
    <location>
        <begin position="144"/>
        <end position="157"/>
    </location>
</feature>
<keyword evidence="3" id="KW-0862">Zinc</keyword>
<dbReference type="SUPFAM" id="SSF57667">
    <property type="entry name" value="beta-beta-alpha zinc fingers"/>
    <property type="match status" value="1"/>
</dbReference>
<dbReference type="PROSITE" id="PS51800">
    <property type="entry name" value="ZF_CHHC_U11_48K"/>
    <property type="match status" value="2"/>
</dbReference>